<dbReference type="InterPro" id="IPR008701">
    <property type="entry name" value="NPP1"/>
</dbReference>
<comment type="caution">
    <text evidence="5">The sequence shown here is derived from an EMBL/GenBank/DDBJ whole genome shotgun (WGS) entry which is preliminary data.</text>
</comment>
<name>A0A9W6X8P8_9STRA</name>
<comment type="similarity">
    <text evidence="2">Belongs to the Necrosis inducing protein (NPP1) family.</text>
</comment>
<gene>
    <name evidence="5" type="ORF">Plil01_001434500</name>
</gene>
<keyword evidence="4" id="KW-0843">Virulence</keyword>
<protein>
    <submittedName>
        <fullName evidence="5">Unnamed protein product</fullName>
    </submittedName>
</protein>
<keyword evidence="6" id="KW-1185">Reference proteome</keyword>
<organism evidence="5 6">
    <name type="scientific">Phytophthora lilii</name>
    <dbReference type="NCBI Taxonomy" id="2077276"/>
    <lineage>
        <taxon>Eukaryota</taxon>
        <taxon>Sar</taxon>
        <taxon>Stramenopiles</taxon>
        <taxon>Oomycota</taxon>
        <taxon>Peronosporomycetes</taxon>
        <taxon>Peronosporales</taxon>
        <taxon>Peronosporaceae</taxon>
        <taxon>Phytophthora</taxon>
    </lineage>
</organism>
<dbReference type="Pfam" id="PF05630">
    <property type="entry name" value="NPP1"/>
    <property type="match status" value="1"/>
</dbReference>
<evidence type="ECO:0000256" key="4">
    <source>
        <dbReference type="ARBA" id="ARBA00023026"/>
    </source>
</evidence>
<dbReference type="Proteomes" id="UP001165083">
    <property type="component" value="Unassembled WGS sequence"/>
</dbReference>
<evidence type="ECO:0000256" key="2">
    <source>
        <dbReference type="ARBA" id="ARBA00009520"/>
    </source>
</evidence>
<evidence type="ECO:0000313" key="5">
    <source>
        <dbReference type="EMBL" id="GMF33657.1"/>
    </source>
</evidence>
<accession>A0A9W6X8P8</accession>
<evidence type="ECO:0000256" key="3">
    <source>
        <dbReference type="ARBA" id="ARBA00022525"/>
    </source>
</evidence>
<dbReference type="GO" id="GO:0005576">
    <property type="term" value="C:extracellular region"/>
    <property type="evidence" value="ECO:0007669"/>
    <property type="project" value="UniProtKB-SubCell"/>
</dbReference>
<keyword evidence="3" id="KW-0964">Secreted</keyword>
<dbReference type="EMBL" id="BSXW01001103">
    <property type="protein sequence ID" value="GMF33657.1"/>
    <property type="molecule type" value="Genomic_DNA"/>
</dbReference>
<reference evidence="5" key="1">
    <citation type="submission" date="2023-04" db="EMBL/GenBank/DDBJ databases">
        <title>Phytophthora lilii NBRC 32176.</title>
        <authorList>
            <person name="Ichikawa N."/>
            <person name="Sato H."/>
            <person name="Tonouchi N."/>
        </authorList>
    </citation>
    <scope>NUCLEOTIDE SEQUENCE</scope>
    <source>
        <strain evidence="5">NBRC 32176</strain>
    </source>
</reference>
<dbReference type="PANTHER" id="PTHR33657">
    <property type="entry name" value="DOMAIN PROTEIN, PUTATIVE (AFU_ORTHOLOGUE AFUA_5G00600)-RELATED"/>
    <property type="match status" value="1"/>
</dbReference>
<sequence length="133" mass="15081">MKCKSLWLFITMKCKSVIWIDNPAIQSPKLLGATLTARNKFETHAPVDAKYLDGTSLKCDYYVGSGVATTQPRATETPGEYQDLIQWDQLTDHARSTVQNADFADSREVPLKTVFSLSCLTMRGHFRQRHRSK</sequence>
<comment type="subcellular location">
    <subcellularLocation>
        <location evidence="1">Secreted</location>
    </subcellularLocation>
</comment>
<evidence type="ECO:0000313" key="6">
    <source>
        <dbReference type="Proteomes" id="UP001165083"/>
    </source>
</evidence>
<dbReference type="PANTHER" id="PTHR33657:SF8">
    <property type="entry name" value="DOMAIN PROTEIN, PUTATIVE (AFU_ORTHOLOGUE AFUA_5G00600)-RELATED"/>
    <property type="match status" value="1"/>
</dbReference>
<dbReference type="AlphaFoldDB" id="A0A9W6X8P8"/>
<evidence type="ECO:0000256" key="1">
    <source>
        <dbReference type="ARBA" id="ARBA00004613"/>
    </source>
</evidence>
<proteinExistence type="inferred from homology"/>
<dbReference type="OrthoDB" id="93694at2759"/>